<protein>
    <submittedName>
        <fullName evidence="1">Uncharacterized protein</fullName>
    </submittedName>
</protein>
<accession>A0ABP7NWZ4</accession>
<dbReference type="RefSeq" id="WP_345117957.1">
    <property type="nucleotide sequence ID" value="NZ_BAABDH010000114.1"/>
</dbReference>
<comment type="caution">
    <text evidence="1">The sequence shown here is derived from an EMBL/GenBank/DDBJ whole genome shotgun (WGS) entry which is preliminary data.</text>
</comment>
<sequence length="71" mass="7947">MCRQLNLRSNPPELTAAMRYILRAQLAALRRPQLRRPQAAHGLEPWAMTTGFCLEALTRYRALTTAAAVPA</sequence>
<name>A0ABP7NWZ4_9BACT</name>
<evidence type="ECO:0000313" key="2">
    <source>
        <dbReference type="Proteomes" id="UP001499909"/>
    </source>
</evidence>
<dbReference type="EMBL" id="BAABDH010000114">
    <property type="protein sequence ID" value="GAA3955603.1"/>
    <property type="molecule type" value="Genomic_DNA"/>
</dbReference>
<gene>
    <name evidence="1" type="ORF">GCM10022406_41270</name>
</gene>
<proteinExistence type="predicted"/>
<reference evidence="2" key="1">
    <citation type="journal article" date="2019" name="Int. J. Syst. Evol. Microbiol.">
        <title>The Global Catalogue of Microorganisms (GCM) 10K type strain sequencing project: providing services to taxonomists for standard genome sequencing and annotation.</title>
        <authorList>
            <consortium name="The Broad Institute Genomics Platform"/>
            <consortium name="The Broad Institute Genome Sequencing Center for Infectious Disease"/>
            <person name="Wu L."/>
            <person name="Ma J."/>
        </authorList>
    </citation>
    <scope>NUCLEOTIDE SEQUENCE [LARGE SCALE GENOMIC DNA]</scope>
    <source>
        <strain evidence="2">JCM 17214</strain>
    </source>
</reference>
<evidence type="ECO:0000313" key="1">
    <source>
        <dbReference type="EMBL" id="GAA3955603.1"/>
    </source>
</evidence>
<organism evidence="1 2">
    <name type="scientific">Hymenobacter algoricola</name>
    <dbReference type="NCBI Taxonomy" id="486267"/>
    <lineage>
        <taxon>Bacteria</taxon>
        <taxon>Pseudomonadati</taxon>
        <taxon>Bacteroidota</taxon>
        <taxon>Cytophagia</taxon>
        <taxon>Cytophagales</taxon>
        <taxon>Hymenobacteraceae</taxon>
        <taxon>Hymenobacter</taxon>
    </lineage>
</organism>
<keyword evidence="2" id="KW-1185">Reference proteome</keyword>
<dbReference type="Proteomes" id="UP001499909">
    <property type="component" value="Unassembled WGS sequence"/>
</dbReference>